<gene>
    <name evidence="2" type="ORF">NCTC12360_00393</name>
</gene>
<dbReference type="OrthoDB" id="2176213at2"/>
<keyword evidence="1" id="KW-1133">Transmembrane helix</keyword>
<evidence type="ECO:0000313" key="2">
    <source>
        <dbReference type="EMBL" id="STD81975.1"/>
    </source>
</evidence>
<evidence type="ECO:0000313" key="3">
    <source>
        <dbReference type="Proteomes" id="UP000254807"/>
    </source>
</evidence>
<sequence length="341" mass="39319">MDKKQYQRLQKSVDRTKKSMVLQMIYSVLFWGMVVLVLCYFLPLAYYRATGNDREDYQSIPSAMNAPYSEDALKNDTLEKYRYYWYEMGQRNLHYDPINRQSLLAFLGKEDVYPVISRLGNQKTVAYTVENRYIFDQAVQTIVSSDTLTAFAPSATLYEPGNAVSTYESFLAYLRSLGEYKQAEISITLKNAQIPSELREKLADLSVQHYSIDYHSGNIFGYSDEMVRQTTGNDYDRQVTESVTQGLVFLEKYYPTFGNLGWDSPDNLHFTNDLTNQINFYDFGDILDYVKDNGVKVSAVHVSASCTELARWLTENRSLVMRVQLQQLSDIMVQDVITEGE</sequence>
<keyword evidence="3" id="KW-1185">Reference proteome</keyword>
<keyword evidence="1" id="KW-0472">Membrane</keyword>
<dbReference type="Proteomes" id="UP000254807">
    <property type="component" value="Unassembled WGS sequence"/>
</dbReference>
<proteinExistence type="predicted"/>
<protein>
    <recommendedName>
        <fullName evidence="4">Sigma factor regulator C-terminal domain-containing protein</fullName>
    </recommendedName>
</protein>
<evidence type="ECO:0008006" key="4">
    <source>
        <dbReference type="Google" id="ProtNLM"/>
    </source>
</evidence>
<dbReference type="EMBL" id="UFYW01000001">
    <property type="protein sequence ID" value="STD81975.1"/>
    <property type="molecule type" value="Genomic_DNA"/>
</dbReference>
<dbReference type="RefSeq" id="WP_060813343.1">
    <property type="nucleotide sequence ID" value="NZ_JARPZP010000029.1"/>
</dbReference>
<feature type="transmembrane region" description="Helical" evidence="1">
    <location>
        <begin position="21"/>
        <end position="47"/>
    </location>
</feature>
<accession>A0A376GZH6</accession>
<keyword evidence="1" id="KW-0812">Transmembrane</keyword>
<evidence type="ECO:0000256" key="1">
    <source>
        <dbReference type="SAM" id="Phobius"/>
    </source>
</evidence>
<name>A0A376GZH6_ENTGA</name>
<reference evidence="2 3" key="1">
    <citation type="submission" date="2018-06" db="EMBL/GenBank/DDBJ databases">
        <authorList>
            <consortium name="Pathogen Informatics"/>
            <person name="Doyle S."/>
        </authorList>
    </citation>
    <scope>NUCLEOTIDE SEQUENCE [LARGE SCALE GENOMIC DNA]</scope>
    <source>
        <strain evidence="2 3">NCTC12360</strain>
    </source>
</reference>
<organism evidence="2 3">
    <name type="scientific">Enterococcus gallinarum</name>
    <dbReference type="NCBI Taxonomy" id="1353"/>
    <lineage>
        <taxon>Bacteria</taxon>
        <taxon>Bacillati</taxon>
        <taxon>Bacillota</taxon>
        <taxon>Bacilli</taxon>
        <taxon>Lactobacillales</taxon>
        <taxon>Enterococcaceae</taxon>
        <taxon>Enterococcus</taxon>
    </lineage>
</organism>
<dbReference type="AlphaFoldDB" id="A0A376GZH6"/>